<dbReference type="OrthoDB" id="9799912at2"/>
<dbReference type="Proteomes" id="UP000284322">
    <property type="component" value="Unassembled WGS sequence"/>
</dbReference>
<protein>
    <submittedName>
        <fullName evidence="1">Type II toxin-antitoxin system HigB family toxin</fullName>
    </submittedName>
</protein>
<sequence length="104" mass="11726">MRVLSLKPLREHWEMPGRADSQGPLKAWYSEAKKADWSGPADVKDFYRSASFVGDNRVIFNIGGNKYRLVVRINYGAKMVMIKFVGTHAEYDDIDSETVGGGKK</sequence>
<comment type="caution">
    <text evidence="1">The sequence shown here is derived from an EMBL/GenBank/DDBJ whole genome shotgun (WGS) entry which is preliminary data.</text>
</comment>
<dbReference type="AlphaFoldDB" id="A0A419R3K0"/>
<dbReference type="InterPro" id="IPR018669">
    <property type="entry name" value="Toxin_HigB"/>
</dbReference>
<dbReference type="GO" id="GO:0003723">
    <property type="term" value="F:RNA binding"/>
    <property type="evidence" value="ECO:0007669"/>
    <property type="project" value="InterPro"/>
</dbReference>
<dbReference type="RefSeq" id="WP_120108166.1">
    <property type="nucleotide sequence ID" value="NZ_RAHJ01000017.1"/>
</dbReference>
<dbReference type="Pfam" id="PF09907">
    <property type="entry name" value="HigB_toxin"/>
    <property type="match status" value="1"/>
</dbReference>
<evidence type="ECO:0000313" key="2">
    <source>
        <dbReference type="Proteomes" id="UP000284322"/>
    </source>
</evidence>
<reference evidence="1 2" key="1">
    <citation type="submission" date="2018-09" db="EMBL/GenBank/DDBJ databases">
        <title>Altererythrobacter sp.Ery1 and Ery12, the genome sequencing of novel strains in genus Alterythrobacter.</title>
        <authorList>
            <person name="Cheng H."/>
            <person name="Wu Y.-H."/>
            <person name="Fang C."/>
            <person name="Xu X.-W."/>
        </authorList>
    </citation>
    <scope>NUCLEOTIDE SEQUENCE [LARGE SCALE GENOMIC DNA]</scope>
    <source>
        <strain evidence="1 2">Ery12</strain>
    </source>
</reference>
<organism evidence="1 2">
    <name type="scientific">Tsuneonella suprasediminis</name>
    <dbReference type="NCBI Taxonomy" id="2306996"/>
    <lineage>
        <taxon>Bacteria</taxon>
        <taxon>Pseudomonadati</taxon>
        <taxon>Pseudomonadota</taxon>
        <taxon>Alphaproteobacteria</taxon>
        <taxon>Sphingomonadales</taxon>
        <taxon>Erythrobacteraceae</taxon>
        <taxon>Tsuneonella</taxon>
    </lineage>
</organism>
<accession>A0A419R3K0</accession>
<dbReference type="GO" id="GO:0110001">
    <property type="term" value="C:toxin-antitoxin complex"/>
    <property type="evidence" value="ECO:0007669"/>
    <property type="project" value="InterPro"/>
</dbReference>
<dbReference type="EMBL" id="RAHJ01000017">
    <property type="protein sequence ID" value="RJX68528.1"/>
    <property type="molecule type" value="Genomic_DNA"/>
</dbReference>
<gene>
    <name evidence="1" type="ORF">D6858_05770</name>
</gene>
<dbReference type="GO" id="GO:0004519">
    <property type="term" value="F:endonuclease activity"/>
    <property type="evidence" value="ECO:0007669"/>
    <property type="project" value="InterPro"/>
</dbReference>
<name>A0A419R3K0_9SPHN</name>
<proteinExistence type="predicted"/>
<keyword evidence="2" id="KW-1185">Reference proteome</keyword>
<evidence type="ECO:0000313" key="1">
    <source>
        <dbReference type="EMBL" id="RJX68528.1"/>
    </source>
</evidence>